<dbReference type="AlphaFoldDB" id="A0A561C0L4"/>
<name>A0A561C0L4_9ACTN</name>
<dbReference type="Gene3D" id="1.10.260.40">
    <property type="entry name" value="lambda repressor-like DNA-binding domains"/>
    <property type="match status" value="1"/>
</dbReference>
<evidence type="ECO:0000256" key="4">
    <source>
        <dbReference type="SAM" id="MobiDB-lite"/>
    </source>
</evidence>
<accession>A0A561C0L4</accession>
<dbReference type="SUPFAM" id="SSF53822">
    <property type="entry name" value="Periplasmic binding protein-like I"/>
    <property type="match status" value="1"/>
</dbReference>
<evidence type="ECO:0000256" key="2">
    <source>
        <dbReference type="ARBA" id="ARBA00023125"/>
    </source>
</evidence>
<dbReference type="GO" id="GO:0000976">
    <property type="term" value="F:transcription cis-regulatory region binding"/>
    <property type="evidence" value="ECO:0007669"/>
    <property type="project" value="TreeGrafter"/>
</dbReference>
<dbReference type="PROSITE" id="PS00356">
    <property type="entry name" value="HTH_LACI_1"/>
    <property type="match status" value="1"/>
</dbReference>
<dbReference type="PANTHER" id="PTHR30146:SF153">
    <property type="entry name" value="LACTOSE OPERON REPRESSOR"/>
    <property type="match status" value="1"/>
</dbReference>
<dbReference type="SUPFAM" id="SSF47413">
    <property type="entry name" value="lambda repressor-like DNA-binding domains"/>
    <property type="match status" value="1"/>
</dbReference>
<proteinExistence type="predicted"/>
<keyword evidence="3" id="KW-0804">Transcription</keyword>
<feature type="region of interest" description="Disordered" evidence="4">
    <location>
        <begin position="329"/>
        <end position="356"/>
    </location>
</feature>
<keyword evidence="2" id="KW-0238">DNA-binding</keyword>
<protein>
    <submittedName>
        <fullName evidence="6">LacI family transcriptional regulator</fullName>
    </submittedName>
</protein>
<dbReference type="InterPro" id="IPR010982">
    <property type="entry name" value="Lambda_DNA-bd_dom_sf"/>
</dbReference>
<evidence type="ECO:0000313" key="6">
    <source>
        <dbReference type="EMBL" id="TWD84713.1"/>
    </source>
</evidence>
<feature type="domain" description="HTH lacI-type" evidence="5">
    <location>
        <begin position="10"/>
        <end position="64"/>
    </location>
</feature>
<organism evidence="6 7">
    <name type="scientific">Kribbella amoyensis</name>
    <dbReference type="NCBI Taxonomy" id="996641"/>
    <lineage>
        <taxon>Bacteria</taxon>
        <taxon>Bacillati</taxon>
        <taxon>Actinomycetota</taxon>
        <taxon>Actinomycetes</taxon>
        <taxon>Propionibacteriales</taxon>
        <taxon>Kribbellaceae</taxon>
        <taxon>Kribbella</taxon>
    </lineage>
</organism>
<evidence type="ECO:0000256" key="3">
    <source>
        <dbReference type="ARBA" id="ARBA00023163"/>
    </source>
</evidence>
<evidence type="ECO:0000259" key="5">
    <source>
        <dbReference type="PROSITE" id="PS50932"/>
    </source>
</evidence>
<dbReference type="InterPro" id="IPR028082">
    <property type="entry name" value="Peripla_BP_I"/>
</dbReference>
<dbReference type="GO" id="GO:0003700">
    <property type="term" value="F:DNA-binding transcription factor activity"/>
    <property type="evidence" value="ECO:0007669"/>
    <property type="project" value="TreeGrafter"/>
</dbReference>
<dbReference type="CDD" id="cd01392">
    <property type="entry name" value="HTH_LacI"/>
    <property type="match status" value="1"/>
</dbReference>
<dbReference type="PROSITE" id="PS50932">
    <property type="entry name" value="HTH_LACI_2"/>
    <property type="match status" value="1"/>
</dbReference>
<dbReference type="Pfam" id="PF00356">
    <property type="entry name" value="LacI"/>
    <property type="match status" value="1"/>
</dbReference>
<gene>
    <name evidence="6" type="ORF">FB561_5907</name>
</gene>
<keyword evidence="1" id="KW-0805">Transcription regulation</keyword>
<comment type="caution">
    <text evidence="6">The sequence shown here is derived from an EMBL/GenBank/DDBJ whole genome shotgun (WGS) entry which is preliminary data.</text>
</comment>
<dbReference type="Gene3D" id="3.40.50.2300">
    <property type="match status" value="2"/>
</dbReference>
<evidence type="ECO:0000256" key="1">
    <source>
        <dbReference type="ARBA" id="ARBA00023015"/>
    </source>
</evidence>
<dbReference type="InterPro" id="IPR000843">
    <property type="entry name" value="HTH_LacI"/>
</dbReference>
<dbReference type="RefSeq" id="WP_202880773.1">
    <property type="nucleotide sequence ID" value="NZ_VIVK01000001.1"/>
</dbReference>
<dbReference type="Proteomes" id="UP000318380">
    <property type="component" value="Unassembled WGS sequence"/>
</dbReference>
<sequence>MSGSANPRRPTIRDVARLAGVSHQTVSRYLRQDLTINEAMRNRIGQAIAQLDYRPNLVARAMRDRKTGRLALLLPPGTTVSSLSVLTGASSAAQTAGYVVELVTLGGSSESYTGRVLELADSGLFEGIVSLMALPQELLRRRNDPTPIVVMPFYDDHMRSIAELADASISAEIIASLARLGHRRFVHLAGDYAHTSARRRREVYLETIERLGLESAGILDCGWRAEPARQAVLDLPADSGVTAIIAANDVLATGALSGALARGWRVPEDLSVTGWDNNPVAAAMTPSMTTVDIDHERLGRRAMQQLLAALGHPEPAGDQEPIGTIVWRESTGPAATPRVPAGTGHQGLRSRAPGPR</sequence>
<reference evidence="6 7" key="1">
    <citation type="submission" date="2019-06" db="EMBL/GenBank/DDBJ databases">
        <title>Sequencing the genomes of 1000 actinobacteria strains.</title>
        <authorList>
            <person name="Klenk H.-P."/>
        </authorList>
    </citation>
    <scope>NUCLEOTIDE SEQUENCE [LARGE SCALE GENOMIC DNA]</scope>
    <source>
        <strain evidence="6 7">DSM 24683</strain>
    </source>
</reference>
<dbReference type="EMBL" id="VIVK01000001">
    <property type="protein sequence ID" value="TWD84713.1"/>
    <property type="molecule type" value="Genomic_DNA"/>
</dbReference>
<keyword evidence="7" id="KW-1185">Reference proteome</keyword>
<dbReference type="InterPro" id="IPR046335">
    <property type="entry name" value="LacI/GalR-like_sensor"/>
</dbReference>
<dbReference type="Pfam" id="PF13377">
    <property type="entry name" value="Peripla_BP_3"/>
    <property type="match status" value="1"/>
</dbReference>
<dbReference type="SMART" id="SM00354">
    <property type="entry name" value="HTH_LACI"/>
    <property type="match status" value="1"/>
</dbReference>
<dbReference type="PANTHER" id="PTHR30146">
    <property type="entry name" value="LACI-RELATED TRANSCRIPTIONAL REPRESSOR"/>
    <property type="match status" value="1"/>
</dbReference>
<evidence type="ECO:0000313" key="7">
    <source>
        <dbReference type="Proteomes" id="UP000318380"/>
    </source>
</evidence>